<comment type="caution">
    <text evidence="1">The sequence shown here is derived from an EMBL/GenBank/DDBJ whole genome shotgun (WGS) entry which is preliminary data.</text>
</comment>
<reference evidence="1 2" key="1">
    <citation type="journal article" date="2020" name="Harmful Algae">
        <title>Molecular and morphological characterization of a novel dihydroanatoxin-a producing Microcoleus species (cyanobacteria) from the Russian River, California, USA.</title>
        <authorList>
            <person name="Conklin K.Y."/>
            <person name="Stancheva R."/>
            <person name="Otten T.G."/>
            <person name="Fadness R."/>
            <person name="Boyer G.L."/>
            <person name="Read B."/>
            <person name="Zhang X."/>
            <person name="Sheath R.G."/>
        </authorList>
    </citation>
    <scope>NUCLEOTIDE SEQUENCE [LARGE SCALE GENOMIC DNA]</scope>
    <source>
        <strain evidence="1 2">PTRS2</strain>
    </source>
</reference>
<dbReference type="RefSeq" id="WP_340519918.1">
    <property type="nucleotide sequence ID" value="NZ_JBBLXS010000031.1"/>
</dbReference>
<proteinExistence type="predicted"/>
<sequence length="137" mass="14925">MLNKKFITFSLITLSYLGSVGVLSTLTTGCDLIKQDKSLSASKAERMVNKWKSSRSGTIEIVGVRENQDNTAVATLKASNLIVKTDILGTITDKNFSGPGEATFSRYTDGSWALTGLVFGNNLFDSFFVKDLNIKDD</sequence>
<dbReference type="EMBL" id="JBBLXS010000031">
    <property type="protein sequence ID" value="MEK0184049.1"/>
    <property type="molecule type" value="Genomic_DNA"/>
</dbReference>
<gene>
    <name evidence="1" type="ORF">WMG39_04210</name>
</gene>
<evidence type="ECO:0000313" key="1">
    <source>
        <dbReference type="EMBL" id="MEK0184049.1"/>
    </source>
</evidence>
<accession>A0ABU8YI66</accession>
<evidence type="ECO:0000313" key="2">
    <source>
        <dbReference type="Proteomes" id="UP001384579"/>
    </source>
</evidence>
<dbReference type="Proteomes" id="UP001384579">
    <property type="component" value="Unassembled WGS sequence"/>
</dbReference>
<name>A0ABU8YI66_9CYAN</name>
<protein>
    <recommendedName>
        <fullName evidence="3">Lipoprotein</fullName>
    </recommendedName>
</protein>
<dbReference type="PROSITE" id="PS51257">
    <property type="entry name" value="PROKAR_LIPOPROTEIN"/>
    <property type="match status" value="1"/>
</dbReference>
<organism evidence="1 2">
    <name type="scientific">Microcoleus anatoxicus PTRS2</name>
    <dbReference type="NCBI Taxonomy" id="2705321"/>
    <lineage>
        <taxon>Bacteria</taxon>
        <taxon>Bacillati</taxon>
        <taxon>Cyanobacteriota</taxon>
        <taxon>Cyanophyceae</taxon>
        <taxon>Oscillatoriophycideae</taxon>
        <taxon>Oscillatoriales</taxon>
        <taxon>Microcoleaceae</taxon>
        <taxon>Microcoleus</taxon>
        <taxon>Microcoleus anatoxicus</taxon>
    </lineage>
</organism>
<keyword evidence="2" id="KW-1185">Reference proteome</keyword>
<evidence type="ECO:0008006" key="3">
    <source>
        <dbReference type="Google" id="ProtNLM"/>
    </source>
</evidence>